<dbReference type="EMBL" id="JALJOT010000012">
    <property type="protein sequence ID" value="KAK9904922.1"/>
    <property type="molecule type" value="Genomic_DNA"/>
</dbReference>
<dbReference type="Proteomes" id="UP001491310">
    <property type="component" value="Unassembled WGS sequence"/>
</dbReference>
<proteinExistence type="predicted"/>
<dbReference type="InterPro" id="IPR000994">
    <property type="entry name" value="Pept_M24"/>
</dbReference>
<sequence>MQRVNVYKGALPHRLYSASTVLPNIKKIRRGSRRCSTNVQTQKAEAAETLSFERELLQAHDTAVELFGVIESEDLLKPGERELDINNKIFELTASRFGTRKHWHKRLVRTGENTIHPIFVDTPDRVLLEDDIAFIDLGPVFGSLEADFARTYVIGGDQAKHDLAAALPRIFTVCKQFYLSRPSMTGAELYDFVCKTCKEFGYVYGNKYCAHLLGEFAHKTRYGLADINFARPENDTPMSDPAPNGDKRYWVLEIHILQDPAIGTYGGFYEDLLNL</sequence>
<protein>
    <recommendedName>
        <fullName evidence="1">Peptidase M24 domain-containing protein</fullName>
    </recommendedName>
</protein>
<dbReference type="InterPro" id="IPR036005">
    <property type="entry name" value="Creatinase/aminopeptidase-like"/>
</dbReference>
<evidence type="ECO:0000313" key="2">
    <source>
        <dbReference type="EMBL" id="KAK9904922.1"/>
    </source>
</evidence>
<name>A0ABR2YGS5_9CHLO</name>
<dbReference type="Gene3D" id="3.90.230.10">
    <property type="entry name" value="Creatinase/methionine aminopeptidase superfamily"/>
    <property type="match status" value="1"/>
</dbReference>
<evidence type="ECO:0000259" key="1">
    <source>
        <dbReference type="Pfam" id="PF00557"/>
    </source>
</evidence>
<gene>
    <name evidence="2" type="ORF">WJX75_005711</name>
</gene>
<evidence type="ECO:0000313" key="3">
    <source>
        <dbReference type="Proteomes" id="UP001491310"/>
    </source>
</evidence>
<organism evidence="2 3">
    <name type="scientific">Coccomyxa subellipsoidea</name>
    <dbReference type="NCBI Taxonomy" id="248742"/>
    <lineage>
        <taxon>Eukaryota</taxon>
        <taxon>Viridiplantae</taxon>
        <taxon>Chlorophyta</taxon>
        <taxon>core chlorophytes</taxon>
        <taxon>Trebouxiophyceae</taxon>
        <taxon>Trebouxiophyceae incertae sedis</taxon>
        <taxon>Coccomyxaceae</taxon>
        <taxon>Coccomyxa</taxon>
    </lineage>
</organism>
<keyword evidence="3" id="KW-1185">Reference proteome</keyword>
<dbReference type="Pfam" id="PF00557">
    <property type="entry name" value="Peptidase_M24"/>
    <property type="match status" value="1"/>
</dbReference>
<dbReference type="SUPFAM" id="SSF55920">
    <property type="entry name" value="Creatinase/aminopeptidase"/>
    <property type="match status" value="1"/>
</dbReference>
<reference evidence="2 3" key="1">
    <citation type="journal article" date="2024" name="Nat. Commun.">
        <title>Phylogenomics reveals the evolutionary origins of lichenization in chlorophyte algae.</title>
        <authorList>
            <person name="Puginier C."/>
            <person name="Libourel C."/>
            <person name="Otte J."/>
            <person name="Skaloud P."/>
            <person name="Haon M."/>
            <person name="Grisel S."/>
            <person name="Petersen M."/>
            <person name="Berrin J.G."/>
            <person name="Delaux P.M."/>
            <person name="Dal Grande F."/>
            <person name="Keller J."/>
        </authorList>
    </citation>
    <scope>NUCLEOTIDE SEQUENCE [LARGE SCALE GENOMIC DNA]</scope>
    <source>
        <strain evidence="2 3">SAG 216-7</strain>
    </source>
</reference>
<comment type="caution">
    <text evidence="2">The sequence shown here is derived from an EMBL/GenBank/DDBJ whole genome shotgun (WGS) entry which is preliminary data.</text>
</comment>
<accession>A0ABR2YGS5</accession>
<feature type="domain" description="Peptidase M24" evidence="1">
    <location>
        <begin position="58"/>
        <end position="221"/>
    </location>
</feature>